<accession>A0ABQ3II11</accession>
<dbReference type="InterPro" id="IPR006685">
    <property type="entry name" value="MscS_channel_2nd"/>
</dbReference>
<evidence type="ECO:0000256" key="3">
    <source>
        <dbReference type="ARBA" id="ARBA00022475"/>
    </source>
</evidence>
<dbReference type="SUPFAM" id="SSF50182">
    <property type="entry name" value="Sm-like ribonucleoproteins"/>
    <property type="match status" value="1"/>
</dbReference>
<feature type="transmembrane region" description="Helical" evidence="7">
    <location>
        <begin position="14"/>
        <end position="36"/>
    </location>
</feature>
<sequence>MEQITNWLATNQDLIISFGIKLAIALAILFIGKLIAKVISNTTKKVLTKKNFDKTVVSFIGSLVYGIFIIITFIVAISHLGFNTSSLVAIVGAAGLAIGLALQGSLSNFASGILLITLKPFKSGDFVEVAGTAGIVEEINVFATQLRTGDNKTVIIPNGGITSSNITNFSAKPMRRIDLVIGVGYSADLAQAKAILTKVANAHELVLKDQEITVGVSELADSSVNFVVRPWVKTSDYWPVYFDLLETIKVELDKAGIEIPFPQVSVHVNKEDSDES</sequence>
<evidence type="ECO:0000256" key="6">
    <source>
        <dbReference type="ARBA" id="ARBA00023136"/>
    </source>
</evidence>
<dbReference type="Pfam" id="PF21088">
    <property type="entry name" value="MS_channel_1st"/>
    <property type="match status" value="1"/>
</dbReference>
<evidence type="ECO:0000256" key="1">
    <source>
        <dbReference type="ARBA" id="ARBA00004651"/>
    </source>
</evidence>
<evidence type="ECO:0000256" key="4">
    <source>
        <dbReference type="ARBA" id="ARBA00022692"/>
    </source>
</evidence>
<dbReference type="InterPro" id="IPR011014">
    <property type="entry name" value="MscS_channel_TM-2"/>
</dbReference>
<comment type="similarity">
    <text evidence="2 7">Belongs to the MscS (TC 1.A.23) family.</text>
</comment>
<feature type="transmembrane region" description="Helical" evidence="7">
    <location>
        <begin position="87"/>
        <end position="116"/>
    </location>
</feature>
<dbReference type="InterPro" id="IPR006686">
    <property type="entry name" value="MscS_channel_CS"/>
</dbReference>
<feature type="domain" description="Mechanosensitive ion channel MscS" evidence="8">
    <location>
        <begin position="105"/>
        <end position="170"/>
    </location>
</feature>
<keyword evidence="4 7" id="KW-0812">Transmembrane</keyword>
<keyword evidence="7" id="KW-0997">Cell inner membrane</keyword>
<evidence type="ECO:0000313" key="11">
    <source>
        <dbReference type="EMBL" id="GHE81192.1"/>
    </source>
</evidence>
<keyword evidence="7" id="KW-0406">Ion transport</keyword>
<comment type="caution">
    <text evidence="7">Lacks conserved residue(s) required for the propagation of feature annotation.</text>
</comment>
<dbReference type="Proteomes" id="UP000626370">
    <property type="component" value="Unassembled WGS sequence"/>
</dbReference>
<evidence type="ECO:0000313" key="12">
    <source>
        <dbReference type="Proteomes" id="UP000626370"/>
    </source>
</evidence>
<dbReference type="InterPro" id="IPR045275">
    <property type="entry name" value="MscS_archaea/bacteria_type"/>
</dbReference>
<dbReference type="Gene3D" id="1.10.287.1260">
    <property type="match status" value="1"/>
</dbReference>
<dbReference type="InterPro" id="IPR049142">
    <property type="entry name" value="MS_channel_1st"/>
</dbReference>
<evidence type="ECO:0000259" key="9">
    <source>
        <dbReference type="Pfam" id="PF21082"/>
    </source>
</evidence>
<keyword evidence="5 7" id="KW-1133">Transmembrane helix</keyword>
<proteinExistence type="inferred from homology"/>
<dbReference type="EMBL" id="BNAH01000002">
    <property type="protein sequence ID" value="GHE81192.1"/>
    <property type="molecule type" value="Genomic_DNA"/>
</dbReference>
<keyword evidence="6 7" id="KW-0472">Membrane</keyword>
<dbReference type="SUPFAM" id="SSF82689">
    <property type="entry name" value="Mechanosensitive channel protein MscS (YggB), C-terminal domain"/>
    <property type="match status" value="1"/>
</dbReference>
<keyword evidence="7" id="KW-0813">Transport</keyword>
<keyword evidence="12" id="KW-1185">Reference proteome</keyword>
<dbReference type="Pfam" id="PF21082">
    <property type="entry name" value="MS_channel_3rd"/>
    <property type="match status" value="1"/>
</dbReference>
<dbReference type="SUPFAM" id="SSF82861">
    <property type="entry name" value="Mechanosensitive channel protein MscS (YggB), transmembrane region"/>
    <property type="match status" value="1"/>
</dbReference>
<feature type="transmembrane region" description="Helical" evidence="7">
    <location>
        <begin position="56"/>
        <end position="81"/>
    </location>
</feature>
<name>A0ABQ3II11_9GAMM</name>
<dbReference type="InterPro" id="IPR008910">
    <property type="entry name" value="MSC_TM_helix"/>
</dbReference>
<dbReference type="PANTHER" id="PTHR30221:SF1">
    <property type="entry name" value="SMALL-CONDUCTANCE MECHANOSENSITIVE CHANNEL"/>
    <property type="match status" value="1"/>
</dbReference>
<feature type="domain" description="Mechanosensitive ion channel transmembrane helices 2/3" evidence="10">
    <location>
        <begin position="67"/>
        <end position="103"/>
    </location>
</feature>
<dbReference type="RefSeq" id="WP_189376679.1">
    <property type="nucleotide sequence ID" value="NZ_BNAH01000002.1"/>
</dbReference>
<evidence type="ECO:0000256" key="7">
    <source>
        <dbReference type="RuleBase" id="RU369025"/>
    </source>
</evidence>
<evidence type="ECO:0000259" key="10">
    <source>
        <dbReference type="Pfam" id="PF21088"/>
    </source>
</evidence>
<reference evidence="12" key="1">
    <citation type="journal article" date="2019" name="Int. J. Syst. Evol. Microbiol.">
        <title>The Global Catalogue of Microorganisms (GCM) 10K type strain sequencing project: providing services to taxonomists for standard genome sequencing and annotation.</title>
        <authorList>
            <consortium name="The Broad Institute Genomics Platform"/>
            <consortium name="The Broad Institute Genome Sequencing Center for Infectious Disease"/>
            <person name="Wu L."/>
            <person name="Ma J."/>
        </authorList>
    </citation>
    <scope>NUCLEOTIDE SEQUENCE [LARGE SCALE GENOMIC DNA]</scope>
    <source>
        <strain evidence="12">CGMCC 1.15922</strain>
    </source>
</reference>
<dbReference type="Gene3D" id="3.30.70.100">
    <property type="match status" value="1"/>
</dbReference>
<dbReference type="InterPro" id="IPR023408">
    <property type="entry name" value="MscS_beta-dom_sf"/>
</dbReference>
<keyword evidence="3" id="KW-1003">Cell membrane</keyword>
<dbReference type="InterPro" id="IPR011066">
    <property type="entry name" value="MscS_channel_C_sf"/>
</dbReference>
<dbReference type="PROSITE" id="PS01246">
    <property type="entry name" value="UPF0003"/>
    <property type="match status" value="1"/>
</dbReference>
<evidence type="ECO:0000256" key="5">
    <source>
        <dbReference type="ARBA" id="ARBA00022989"/>
    </source>
</evidence>
<dbReference type="InterPro" id="IPR049278">
    <property type="entry name" value="MS_channel_C"/>
</dbReference>
<dbReference type="InterPro" id="IPR010920">
    <property type="entry name" value="LSM_dom_sf"/>
</dbReference>
<comment type="subunit">
    <text evidence="7">Homoheptamer.</text>
</comment>
<protein>
    <recommendedName>
        <fullName evidence="7">Small-conductance mechanosensitive channel</fullName>
    </recommendedName>
</protein>
<dbReference type="Gene3D" id="2.30.30.60">
    <property type="match status" value="1"/>
</dbReference>
<feature type="domain" description="Mechanosensitive ion channel MscS C-terminal" evidence="9">
    <location>
        <begin position="177"/>
        <end position="259"/>
    </location>
</feature>
<evidence type="ECO:0000259" key="8">
    <source>
        <dbReference type="Pfam" id="PF00924"/>
    </source>
</evidence>
<keyword evidence="7" id="KW-0407">Ion channel</keyword>
<comment type="subcellular location">
    <subcellularLocation>
        <location evidence="7">Cell inner membrane</location>
        <topology evidence="7">Multi-pass membrane protein</topology>
    </subcellularLocation>
    <subcellularLocation>
        <location evidence="1">Cell membrane</location>
        <topology evidence="1">Multi-pass membrane protein</topology>
    </subcellularLocation>
</comment>
<organism evidence="11 12">
    <name type="scientific">Thalassotalea profundi</name>
    <dbReference type="NCBI Taxonomy" id="2036687"/>
    <lineage>
        <taxon>Bacteria</taxon>
        <taxon>Pseudomonadati</taxon>
        <taxon>Pseudomonadota</taxon>
        <taxon>Gammaproteobacteria</taxon>
        <taxon>Alteromonadales</taxon>
        <taxon>Colwelliaceae</taxon>
        <taxon>Thalassotalea</taxon>
    </lineage>
</organism>
<dbReference type="Pfam" id="PF05552">
    <property type="entry name" value="MS_channel_1st_1"/>
    <property type="match status" value="1"/>
</dbReference>
<dbReference type="Pfam" id="PF00924">
    <property type="entry name" value="MS_channel_2nd"/>
    <property type="match status" value="1"/>
</dbReference>
<comment type="caution">
    <text evidence="11">The sequence shown here is derived from an EMBL/GenBank/DDBJ whole genome shotgun (WGS) entry which is preliminary data.</text>
</comment>
<dbReference type="PANTHER" id="PTHR30221">
    <property type="entry name" value="SMALL-CONDUCTANCE MECHANOSENSITIVE CHANNEL"/>
    <property type="match status" value="1"/>
</dbReference>
<gene>
    <name evidence="11" type="ORF">GCM10011501_06610</name>
</gene>
<comment type="function">
    <text evidence="7">Mechanosensitive channel that participates in the regulation of osmotic pressure changes within the cell, opening in response to stretch forces in the membrane lipid bilayer, without the need for other proteins. Contributes to normal resistance to hypoosmotic shock. Forms an ion channel of 1.0 nanosiemens conductance with a slight preference for anions.</text>
</comment>
<evidence type="ECO:0000256" key="2">
    <source>
        <dbReference type="ARBA" id="ARBA00008017"/>
    </source>
</evidence>